<dbReference type="EMBL" id="SHNO01000001">
    <property type="protein sequence ID" value="MCX2976666.1"/>
    <property type="molecule type" value="Genomic_DNA"/>
</dbReference>
<dbReference type="SUPFAM" id="SSF55874">
    <property type="entry name" value="ATPase domain of HSP90 chaperone/DNA topoisomerase II/histidine kinase"/>
    <property type="match status" value="1"/>
</dbReference>
<keyword evidence="7 12" id="KW-0418">Kinase</keyword>
<keyword evidence="6 10" id="KW-0812">Transmembrane</keyword>
<accession>A0ABT3T4D6</accession>
<evidence type="ECO:0000313" key="13">
    <source>
        <dbReference type="Proteomes" id="UP001143304"/>
    </source>
</evidence>
<evidence type="ECO:0000256" key="4">
    <source>
        <dbReference type="ARBA" id="ARBA00022553"/>
    </source>
</evidence>
<dbReference type="Pfam" id="PF02518">
    <property type="entry name" value="HATPase_c"/>
    <property type="match status" value="1"/>
</dbReference>
<evidence type="ECO:0000256" key="6">
    <source>
        <dbReference type="ARBA" id="ARBA00022692"/>
    </source>
</evidence>
<dbReference type="SUPFAM" id="SSF47384">
    <property type="entry name" value="Homodimeric domain of signal transducing histidine kinase"/>
    <property type="match status" value="1"/>
</dbReference>
<evidence type="ECO:0000256" key="9">
    <source>
        <dbReference type="ARBA" id="ARBA00023136"/>
    </source>
</evidence>
<keyword evidence="9 10" id="KW-0472">Membrane</keyword>
<dbReference type="SMART" id="SM00388">
    <property type="entry name" value="HisKA"/>
    <property type="match status" value="1"/>
</dbReference>
<dbReference type="InterPro" id="IPR003661">
    <property type="entry name" value="HisK_dim/P_dom"/>
</dbReference>
<dbReference type="RefSeq" id="WP_279248408.1">
    <property type="nucleotide sequence ID" value="NZ_SHNO01000001.1"/>
</dbReference>
<name>A0ABT3T4D6_9GAMM</name>
<feature type="transmembrane region" description="Helical" evidence="10">
    <location>
        <begin position="159"/>
        <end position="181"/>
    </location>
</feature>
<gene>
    <name evidence="12" type="ORF">EYC82_04800</name>
</gene>
<reference evidence="12" key="1">
    <citation type="submission" date="2019-02" db="EMBL/GenBank/DDBJ databases">
        <authorList>
            <person name="Li S.-H."/>
        </authorList>
    </citation>
    <scope>NUCLEOTIDE SEQUENCE</scope>
    <source>
        <strain evidence="12">IMCC11814</strain>
    </source>
</reference>
<evidence type="ECO:0000256" key="1">
    <source>
        <dbReference type="ARBA" id="ARBA00000085"/>
    </source>
</evidence>
<keyword evidence="13" id="KW-1185">Reference proteome</keyword>
<comment type="subcellular location">
    <subcellularLocation>
        <location evidence="2">Membrane</location>
    </subcellularLocation>
</comment>
<evidence type="ECO:0000256" key="8">
    <source>
        <dbReference type="ARBA" id="ARBA00022989"/>
    </source>
</evidence>
<dbReference type="SMART" id="SM00387">
    <property type="entry name" value="HATPase_c"/>
    <property type="match status" value="1"/>
</dbReference>
<evidence type="ECO:0000256" key="5">
    <source>
        <dbReference type="ARBA" id="ARBA00022679"/>
    </source>
</evidence>
<evidence type="ECO:0000313" key="12">
    <source>
        <dbReference type="EMBL" id="MCX2976666.1"/>
    </source>
</evidence>
<dbReference type="InterPro" id="IPR050428">
    <property type="entry name" value="TCS_sensor_his_kinase"/>
</dbReference>
<dbReference type="InterPro" id="IPR003594">
    <property type="entry name" value="HATPase_dom"/>
</dbReference>
<evidence type="ECO:0000256" key="10">
    <source>
        <dbReference type="SAM" id="Phobius"/>
    </source>
</evidence>
<comment type="caution">
    <text evidence="12">The sequence shown here is derived from an EMBL/GenBank/DDBJ whole genome shotgun (WGS) entry which is preliminary data.</text>
</comment>
<proteinExistence type="predicted"/>
<evidence type="ECO:0000256" key="2">
    <source>
        <dbReference type="ARBA" id="ARBA00004370"/>
    </source>
</evidence>
<dbReference type="InterPro" id="IPR005467">
    <property type="entry name" value="His_kinase_dom"/>
</dbReference>
<dbReference type="GO" id="GO:0016301">
    <property type="term" value="F:kinase activity"/>
    <property type="evidence" value="ECO:0007669"/>
    <property type="project" value="UniProtKB-KW"/>
</dbReference>
<keyword evidence="5" id="KW-0808">Transferase</keyword>
<dbReference type="PRINTS" id="PR00344">
    <property type="entry name" value="BCTRLSENSOR"/>
</dbReference>
<dbReference type="Proteomes" id="UP001143304">
    <property type="component" value="Unassembled WGS sequence"/>
</dbReference>
<keyword evidence="8 10" id="KW-1133">Transmembrane helix</keyword>
<sequence length="461" mass="50947">MQIKDVVNSLTFRYIVKYVTVLSATVFMLVVALYIYFSYSSFRELGESVLDELETLQLVYSGQQMPGVQQYIEDQLSSPSVNRFYYLITDNGGEKVLGDLPQSPRYREFDDGWLGFEMALQNWGESVDVEFLAHPRGLGDGYSAIVARGYDDIVEQGKLVFRTLILVMSVMLVLGITGGFFSAARALNRVELLNRDISRIVRGGAERRLQVEGEKGYVRALAEVMNQMLEQMDSLMQGVRRVSDNIAHDLRTPLTRMRNNLSQLEGRLDGQDATQLDGIIEECDDLLSSFNALLRISTLESGSRLVDGSNVELRALLRDAVELYEPLALERNIDLTLDAPQPGLCKGEADLLVQMFANVLDNAIKYTPSGGDIRVQLRVGTAGSAGHGVVISDSGPGIPVVERKNVFRRFYRVESSRTELPGHGLGLSLVQAIAQYHFGSVELGSANPGLQVRIKLPAVAG</sequence>
<dbReference type="EC" id="2.7.13.3" evidence="3"/>
<dbReference type="PROSITE" id="PS50109">
    <property type="entry name" value="HIS_KIN"/>
    <property type="match status" value="1"/>
</dbReference>
<dbReference type="InterPro" id="IPR036097">
    <property type="entry name" value="HisK_dim/P_sf"/>
</dbReference>
<evidence type="ECO:0000256" key="3">
    <source>
        <dbReference type="ARBA" id="ARBA00012438"/>
    </source>
</evidence>
<organism evidence="12 13">
    <name type="scientific">Candidatus Marimicrobium litorale</name>
    <dbReference type="NCBI Taxonomy" id="2518991"/>
    <lineage>
        <taxon>Bacteria</taxon>
        <taxon>Pseudomonadati</taxon>
        <taxon>Pseudomonadota</taxon>
        <taxon>Gammaproteobacteria</taxon>
        <taxon>Cellvibrionales</taxon>
        <taxon>Halieaceae</taxon>
        <taxon>Marimicrobium</taxon>
    </lineage>
</organism>
<dbReference type="CDD" id="cd00082">
    <property type="entry name" value="HisKA"/>
    <property type="match status" value="1"/>
</dbReference>
<dbReference type="InterPro" id="IPR036890">
    <property type="entry name" value="HATPase_C_sf"/>
</dbReference>
<dbReference type="InterPro" id="IPR004358">
    <property type="entry name" value="Sig_transdc_His_kin-like_C"/>
</dbReference>
<evidence type="ECO:0000256" key="7">
    <source>
        <dbReference type="ARBA" id="ARBA00022777"/>
    </source>
</evidence>
<dbReference type="Pfam" id="PF00512">
    <property type="entry name" value="HisKA"/>
    <property type="match status" value="1"/>
</dbReference>
<protein>
    <recommendedName>
        <fullName evidence="3">histidine kinase</fullName>
        <ecNumber evidence="3">2.7.13.3</ecNumber>
    </recommendedName>
</protein>
<keyword evidence="4" id="KW-0597">Phosphoprotein</keyword>
<dbReference type="Gene3D" id="1.10.287.130">
    <property type="match status" value="1"/>
</dbReference>
<dbReference type="PANTHER" id="PTHR45436">
    <property type="entry name" value="SENSOR HISTIDINE KINASE YKOH"/>
    <property type="match status" value="1"/>
</dbReference>
<dbReference type="Gene3D" id="3.30.565.10">
    <property type="entry name" value="Histidine kinase-like ATPase, C-terminal domain"/>
    <property type="match status" value="1"/>
</dbReference>
<comment type="catalytic activity">
    <reaction evidence="1">
        <text>ATP + protein L-histidine = ADP + protein N-phospho-L-histidine.</text>
        <dbReference type="EC" id="2.7.13.3"/>
    </reaction>
</comment>
<evidence type="ECO:0000259" key="11">
    <source>
        <dbReference type="PROSITE" id="PS50109"/>
    </source>
</evidence>
<feature type="transmembrane region" description="Helical" evidence="10">
    <location>
        <begin position="15"/>
        <end position="37"/>
    </location>
</feature>
<feature type="domain" description="Histidine kinase" evidence="11">
    <location>
        <begin position="245"/>
        <end position="460"/>
    </location>
</feature>
<dbReference type="PANTHER" id="PTHR45436:SF8">
    <property type="entry name" value="HISTIDINE KINASE"/>
    <property type="match status" value="1"/>
</dbReference>
<dbReference type="Gene3D" id="6.10.340.10">
    <property type="match status" value="1"/>
</dbReference>